<dbReference type="Proteomes" id="UP001432027">
    <property type="component" value="Unassembled WGS sequence"/>
</dbReference>
<evidence type="ECO:0000256" key="1">
    <source>
        <dbReference type="SAM" id="MobiDB-lite"/>
    </source>
</evidence>
<accession>A0AAV5T2B8</accession>
<feature type="compositionally biased region" description="Polar residues" evidence="1">
    <location>
        <begin position="1"/>
        <end position="10"/>
    </location>
</feature>
<comment type="caution">
    <text evidence="2">The sequence shown here is derived from an EMBL/GenBank/DDBJ whole genome shotgun (WGS) entry which is preliminary data.</text>
</comment>
<name>A0AAV5T2B8_9BILA</name>
<evidence type="ECO:0000313" key="2">
    <source>
        <dbReference type="EMBL" id="GMS86664.1"/>
    </source>
</evidence>
<dbReference type="SUPFAM" id="SSF56300">
    <property type="entry name" value="Metallo-dependent phosphatases"/>
    <property type="match status" value="1"/>
</dbReference>
<evidence type="ECO:0000313" key="3">
    <source>
        <dbReference type="Proteomes" id="UP001432027"/>
    </source>
</evidence>
<dbReference type="GO" id="GO:0005737">
    <property type="term" value="C:cytoplasm"/>
    <property type="evidence" value="ECO:0007669"/>
    <property type="project" value="TreeGrafter"/>
</dbReference>
<evidence type="ECO:0008006" key="4">
    <source>
        <dbReference type="Google" id="ProtNLM"/>
    </source>
</evidence>
<dbReference type="GO" id="GO:0004722">
    <property type="term" value="F:protein serine/threonine phosphatase activity"/>
    <property type="evidence" value="ECO:0007669"/>
    <property type="project" value="TreeGrafter"/>
</dbReference>
<protein>
    <recommendedName>
        <fullName evidence="4">Calcineurin-like phosphoesterase</fullName>
    </recommendedName>
</protein>
<dbReference type="PANTHER" id="PTHR11668">
    <property type="entry name" value="SERINE/THREONINE PROTEIN PHOSPHATASE"/>
    <property type="match status" value="1"/>
</dbReference>
<reference evidence="2" key="1">
    <citation type="submission" date="2023-10" db="EMBL/GenBank/DDBJ databases">
        <title>Genome assembly of Pristionchus species.</title>
        <authorList>
            <person name="Yoshida K."/>
            <person name="Sommer R.J."/>
        </authorList>
    </citation>
    <scope>NUCLEOTIDE SEQUENCE</scope>
    <source>
        <strain evidence="2">RS0144</strain>
    </source>
</reference>
<keyword evidence="3" id="KW-1185">Reference proteome</keyword>
<dbReference type="AlphaFoldDB" id="A0AAV5T2B8"/>
<dbReference type="InterPro" id="IPR050341">
    <property type="entry name" value="PP1_catalytic_subunit"/>
</dbReference>
<dbReference type="InterPro" id="IPR029052">
    <property type="entry name" value="Metallo-depent_PP-like"/>
</dbReference>
<organism evidence="2 3">
    <name type="scientific">Pristionchus entomophagus</name>
    <dbReference type="NCBI Taxonomy" id="358040"/>
    <lineage>
        <taxon>Eukaryota</taxon>
        <taxon>Metazoa</taxon>
        <taxon>Ecdysozoa</taxon>
        <taxon>Nematoda</taxon>
        <taxon>Chromadorea</taxon>
        <taxon>Rhabditida</taxon>
        <taxon>Rhabditina</taxon>
        <taxon>Diplogasteromorpha</taxon>
        <taxon>Diplogasteroidea</taxon>
        <taxon>Neodiplogasteridae</taxon>
        <taxon>Pristionchus</taxon>
    </lineage>
</organism>
<dbReference type="EMBL" id="BTSX01000002">
    <property type="protein sequence ID" value="GMS86664.1"/>
    <property type="molecule type" value="Genomic_DNA"/>
</dbReference>
<gene>
    <name evidence="2" type="ORF">PENTCL1PPCAC_8839</name>
</gene>
<feature type="region of interest" description="Disordered" evidence="1">
    <location>
        <begin position="1"/>
        <end position="23"/>
    </location>
</feature>
<proteinExistence type="predicted"/>
<sequence length="184" mass="20587">MSALSKSMTTCPKKETKDPVPPLGQCGLENDARMWVRSKGPQRIRVSGASPEMTAECRALLDRIFAEPKRTIIGHRIPFHPDEVLEICHEVLPYLKSEPVFIEDITHPITIVGDLHGQLFDLDRVFKYHAKDGSPGYERAKLLFLGGQLPTVDRGDPGSLLSQDPPPGQFLPAPRQSRIRCRQL</sequence>
<dbReference type="Gene3D" id="3.60.21.10">
    <property type="match status" value="1"/>
</dbReference>
<dbReference type="GO" id="GO:0005634">
    <property type="term" value="C:nucleus"/>
    <property type="evidence" value="ECO:0007669"/>
    <property type="project" value="TreeGrafter"/>
</dbReference>
<dbReference type="PANTHER" id="PTHR11668:SF491">
    <property type="entry name" value="SERINE_THREONINE-PROTEIN PHOSPHATASE"/>
    <property type="match status" value="1"/>
</dbReference>